<dbReference type="GO" id="GO:0017148">
    <property type="term" value="P:negative regulation of translation"/>
    <property type="evidence" value="ECO:0007669"/>
    <property type="project" value="InterPro"/>
</dbReference>
<feature type="domain" description="CCR4-Not complex component Not1 C-terminal" evidence="1">
    <location>
        <begin position="14"/>
        <end position="104"/>
    </location>
</feature>
<protein>
    <submittedName>
        <fullName evidence="2">Transcription regulator</fullName>
    </submittedName>
</protein>
<evidence type="ECO:0000259" key="1">
    <source>
        <dbReference type="Pfam" id="PF04054"/>
    </source>
</evidence>
<keyword evidence="3" id="KW-1185">Reference proteome</keyword>
<dbReference type="GO" id="GO:0060090">
    <property type="term" value="F:molecular adaptor activity"/>
    <property type="evidence" value="ECO:0007669"/>
    <property type="project" value="TreeGrafter"/>
</dbReference>
<dbReference type="EMBL" id="PKPP01014140">
    <property type="protein sequence ID" value="PWA40010.1"/>
    <property type="molecule type" value="Genomic_DNA"/>
</dbReference>
<dbReference type="Gene3D" id="1.25.40.800">
    <property type="match status" value="1"/>
</dbReference>
<reference evidence="2 3" key="1">
    <citation type="journal article" date="2018" name="Mol. Plant">
        <title>The genome of Artemisia annua provides insight into the evolution of Asteraceae family and artemisinin biosynthesis.</title>
        <authorList>
            <person name="Shen Q."/>
            <person name="Zhang L."/>
            <person name="Liao Z."/>
            <person name="Wang S."/>
            <person name="Yan T."/>
            <person name="Shi P."/>
            <person name="Liu M."/>
            <person name="Fu X."/>
            <person name="Pan Q."/>
            <person name="Wang Y."/>
            <person name="Lv Z."/>
            <person name="Lu X."/>
            <person name="Zhang F."/>
            <person name="Jiang W."/>
            <person name="Ma Y."/>
            <person name="Chen M."/>
            <person name="Hao X."/>
            <person name="Li L."/>
            <person name="Tang Y."/>
            <person name="Lv G."/>
            <person name="Zhou Y."/>
            <person name="Sun X."/>
            <person name="Brodelius P.E."/>
            <person name="Rose J.K.C."/>
            <person name="Tang K."/>
        </authorList>
    </citation>
    <scope>NUCLEOTIDE SEQUENCE [LARGE SCALE GENOMIC DNA]</scope>
    <source>
        <strain evidence="3">cv. Huhao1</strain>
        <tissue evidence="2">Leaf</tissue>
    </source>
</reference>
<sequence length="111" mass="12164">MPKLMSGNAQKGCFCDMIPPSCIQMRNVMLSAFPRNMRLPDPSTPNLKIDLLAEISQSPHSLSEVDAALKAKQMKTDVNEYLKTQPQGTSFLSDLKQKLLLSPSEAARAGT</sequence>
<proteinExistence type="predicted"/>
<accession>A0A2U1KTC9</accession>
<dbReference type="InterPro" id="IPR007196">
    <property type="entry name" value="CCR4-Not_Not1_C"/>
</dbReference>
<dbReference type="AlphaFoldDB" id="A0A2U1KTC9"/>
<evidence type="ECO:0000313" key="3">
    <source>
        <dbReference type="Proteomes" id="UP000245207"/>
    </source>
</evidence>
<dbReference type="Proteomes" id="UP000245207">
    <property type="component" value="Unassembled WGS sequence"/>
</dbReference>
<dbReference type="GO" id="GO:0000288">
    <property type="term" value="P:nuclear-transcribed mRNA catabolic process, deadenylation-dependent decay"/>
    <property type="evidence" value="ECO:0007669"/>
    <property type="project" value="TreeGrafter"/>
</dbReference>
<organism evidence="2 3">
    <name type="scientific">Artemisia annua</name>
    <name type="common">Sweet wormwood</name>
    <dbReference type="NCBI Taxonomy" id="35608"/>
    <lineage>
        <taxon>Eukaryota</taxon>
        <taxon>Viridiplantae</taxon>
        <taxon>Streptophyta</taxon>
        <taxon>Embryophyta</taxon>
        <taxon>Tracheophyta</taxon>
        <taxon>Spermatophyta</taxon>
        <taxon>Magnoliopsida</taxon>
        <taxon>eudicotyledons</taxon>
        <taxon>Gunneridae</taxon>
        <taxon>Pentapetalae</taxon>
        <taxon>asterids</taxon>
        <taxon>campanulids</taxon>
        <taxon>Asterales</taxon>
        <taxon>Asteraceae</taxon>
        <taxon>Asteroideae</taxon>
        <taxon>Anthemideae</taxon>
        <taxon>Artemisiinae</taxon>
        <taxon>Artemisia</taxon>
    </lineage>
</organism>
<dbReference type="PANTHER" id="PTHR13162">
    <property type="entry name" value="CCR4-NOT TRANSCRIPTION COMPLEX"/>
    <property type="match status" value="1"/>
</dbReference>
<dbReference type="GO" id="GO:0030015">
    <property type="term" value="C:CCR4-NOT core complex"/>
    <property type="evidence" value="ECO:0007669"/>
    <property type="project" value="InterPro"/>
</dbReference>
<evidence type="ECO:0000313" key="2">
    <source>
        <dbReference type="EMBL" id="PWA40010.1"/>
    </source>
</evidence>
<dbReference type="GO" id="GO:0000932">
    <property type="term" value="C:P-body"/>
    <property type="evidence" value="ECO:0007669"/>
    <property type="project" value="TreeGrafter"/>
</dbReference>
<dbReference type="STRING" id="35608.A0A2U1KTC9"/>
<gene>
    <name evidence="2" type="ORF">CTI12_AA565310</name>
</gene>
<dbReference type="InterPro" id="IPR040398">
    <property type="entry name" value="Not1"/>
</dbReference>
<dbReference type="PANTHER" id="PTHR13162:SF8">
    <property type="entry name" value="CCR4-NOT TRANSCRIPTION COMPLEX SUBUNIT 1"/>
    <property type="match status" value="1"/>
</dbReference>
<dbReference type="Pfam" id="PF04054">
    <property type="entry name" value="Not1"/>
    <property type="match status" value="1"/>
</dbReference>
<dbReference type="Gene3D" id="1.25.40.790">
    <property type="match status" value="1"/>
</dbReference>
<dbReference type="OrthoDB" id="1933107at2759"/>
<comment type="caution">
    <text evidence="2">The sequence shown here is derived from an EMBL/GenBank/DDBJ whole genome shotgun (WGS) entry which is preliminary data.</text>
</comment>
<name>A0A2U1KTC9_ARTAN</name>